<evidence type="ECO:0000313" key="3">
    <source>
        <dbReference type="Proteomes" id="UP000472274"/>
    </source>
</evidence>
<dbReference type="InterPro" id="IPR013106">
    <property type="entry name" value="Ig_V-set"/>
</dbReference>
<dbReference type="Ensembl" id="ENSTMTT00000028210.1">
    <property type="protein sequence ID" value="ENSTMTP00000027230.1"/>
    <property type="gene ID" value="ENSTMTG00000019823.1"/>
</dbReference>
<evidence type="ECO:0000313" key="2">
    <source>
        <dbReference type="Ensembl" id="ENSTMTP00000027230.1"/>
    </source>
</evidence>
<dbReference type="AlphaFoldDB" id="A0A674K0Q4"/>
<dbReference type="InterPro" id="IPR003599">
    <property type="entry name" value="Ig_sub"/>
</dbReference>
<organism evidence="2 3">
    <name type="scientific">Terrapene triunguis</name>
    <name type="common">Three-toed box turtle</name>
    <dbReference type="NCBI Taxonomy" id="2587831"/>
    <lineage>
        <taxon>Eukaryota</taxon>
        <taxon>Metazoa</taxon>
        <taxon>Chordata</taxon>
        <taxon>Craniata</taxon>
        <taxon>Vertebrata</taxon>
        <taxon>Euteleostomi</taxon>
        <taxon>Archelosauria</taxon>
        <taxon>Testudinata</taxon>
        <taxon>Testudines</taxon>
        <taxon>Cryptodira</taxon>
        <taxon>Durocryptodira</taxon>
        <taxon>Testudinoidea</taxon>
        <taxon>Emydidae</taxon>
        <taxon>Terrapene</taxon>
    </lineage>
</organism>
<reference evidence="2" key="2">
    <citation type="submission" date="2025-09" db="UniProtKB">
        <authorList>
            <consortium name="Ensembl"/>
        </authorList>
    </citation>
    <scope>IDENTIFICATION</scope>
</reference>
<dbReference type="GO" id="GO:0006954">
    <property type="term" value="P:inflammatory response"/>
    <property type="evidence" value="ECO:0007669"/>
    <property type="project" value="TreeGrafter"/>
</dbReference>
<dbReference type="Gene3D" id="2.60.40.10">
    <property type="entry name" value="Immunoglobulins"/>
    <property type="match status" value="2"/>
</dbReference>
<dbReference type="InterPro" id="IPR007110">
    <property type="entry name" value="Ig-like_dom"/>
</dbReference>
<dbReference type="InterPro" id="IPR013783">
    <property type="entry name" value="Ig-like_fold"/>
</dbReference>
<dbReference type="InterPro" id="IPR042381">
    <property type="entry name" value="CD96"/>
</dbReference>
<dbReference type="SMART" id="SM00409">
    <property type="entry name" value="IG"/>
    <property type="match status" value="2"/>
</dbReference>
<keyword evidence="3" id="KW-1185">Reference proteome</keyword>
<sequence length="376" mass="42715">GISSPGLCFTYHLKDLHLLSQLEGTMINTEAVHAFPGSDVTLECSILSTDGIHVTQTQWSKIDDTPPSRIAVYHPMYGIRYLPFSKTSYNYSVECQRWSLHLRNVSLSLSGQYECSFATYPYGTKAAEINLTIKAEDEKHYGVVEMLFNETLEIPCLENMTSVNLSKYPLKWLMVSITTLHYWLKSKEKTYLLYKERIQLGPDNALKISPIKIVDDGKVFSCRVMYHPERILTNITKVKVFGKRFITTLPLFLIHAMQTAILFLKAFPKPSLTWYVDGEILKDQFGGISIEAENLQDGEGFYELRSILKIQSTNQSGTNQTFWCTCSFPFRENKTWNISSGEIVISSVLKKKVGFHTCGWELIPCTITPLPATVLS</sequence>
<dbReference type="GO" id="GO:0007160">
    <property type="term" value="P:cell-matrix adhesion"/>
    <property type="evidence" value="ECO:0007669"/>
    <property type="project" value="TreeGrafter"/>
</dbReference>
<dbReference type="GeneTree" id="ENSGT00390000003446"/>
<dbReference type="PANTHER" id="PTHR15317:SF1">
    <property type="entry name" value="T-CELL SURFACE PROTEIN TACTILE"/>
    <property type="match status" value="1"/>
</dbReference>
<reference evidence="2" key="1">
    <citation type="submission" date="2025-08" db="UniProtKB">
        <authorList>
            <consortium name="Ensembl"/>
        </authorList>
    </citation>
    <scope>IDENTIFICATION</scope>
</reference>
<evidence type="ECO:0000259" key="1">
    <source>
        <dbReference type="PROSITE" id="PS50835"/>
    </source>
</evidence>
<dbReference type="SUPFAM" id="SSF48726">
    <property type="entry name" value="Immunoglobulin"/>
    <property type="match status" value="2"/>
</dbReference>
<proteinExistence type="predicted"/>
<feature type="domain" description="Ig-like" evidence="1">
    <location>
        <begin position="5"/>
        <end position="132"/>
    </location>
</feature>
<gene>
    <name evidence="2" type="primary">CD96</name>
</gene>
<accession>A0A674K0Q4</accession>
<dbReference type="InterPro" id="IPR036179">
    <property type="entry name" value="Ig-like_dom_sf"/>
</dbReference>
<dbReference type="PANTHER" id="PTHR15317">
    <property type="entry name" value="T-CELL SURFACE PROTEIN TACTILE"/>
    <property type="match status" value="1"/>
</dbReference>
<protein>
    <submittedName>
        <fullName evidence="2">CD96 molecule</fullName>
    </submittedName>
</protein>
<dbReference type="Pfam" id="PF07686">
    <property type="entry name" value="V-set"/>
    <property type="match status" value="1"/>
</dbReference>
<dbReference type="PROSITE" id="PS50835">
    <property type="entry name" value="IG_LIKE"/>
    <property type="match status" value="1"/>
</dbReference>
<name>A0A674K0Q4_9SAUR</name>
<dbReference type="Proteomes" id="UP000472274">
    <property type="component" value="Unplaced"/>
</dbReference>